<keyword evidence="2" id="KW-1185">Reference proteome</keyword>
<evidence type="ECO:0000313" key="1">
    <source>
        <dbReference type="EMBL" id="MDR6166383.1"/>
    </source>
</evidence>
<dbReference type="EMBL" id="JAVIZA010000001">
    <property type="protein sequence ID" value="MDR6166383.1"/>
    <property type="molecule type" value="Genomic_DNA"/>
</dbReference>
<sequence length="50" mass="5323">MTFSAASHCCSSENITSGNGAWYTIPRAGNTYDCILESGNNSNAVTVLHR</sequence>
<reference evidence="1 2" key="1">
    <citation type="submission" date="2023-08" db="EMBL/GenBank/DDBJ databases">
        <title>Functional and genomic diversity of the sorghum phyllosphere microbiome.</title>
        <authorList>
            <person name="Shade A."/>
        </authorList>
    </citation>
    <scope>NUCLEOTIDE SEQUENCE [LARGE SCALE GENOMIC DNA]</scope>
    <source>
        <strain evidence="1 2">SORGH_AS_0919</strain>
    </source>
</reference>
<evidence type="ECO:0000313" key="2">
    <source>
        <dbReference type="Proteomes" id="UP001260188"/>
    </source>
</evidence>
<organism evidence="1 2">
    <name type="scientific">Microbacterium paludicola</name>
    <dbReference type="NCBI Taxonomy" id="300019"/>
    <lineage>
        <taxon>Bacteria</taxon>
        <taxon>Bacillati</taxon>
        <taxon>Actinomycetota</taxon>
        <taxon>Actinomycetes</taxon>
        <taxon>Micrococcales</taxon>
        <taxon>Microbacteriaceae</taxon>
        <taxon>Microbacterium</taxon>
    </lineage>
</organism>
<accession>A0ABU1HZT7</accession>
<gene>
    <name evidence="1" type="ORF">QE367_000587</name>
</gene>
<dbReference type="Proteomes" id="UP001260188">
    <property type="component" value="Unassembled WGS sequence"/>
</dbReference>
<proteinExistence type="predicted"/>
<comment type="caution">
    <text evidence="1">The sequence shown here is derived from an EMBL/GenBank/DDBJ whole genome shotgun (WGS) entry which is preliminary data.</text>
</comment>
<name>A0ABU1HZT7_9MICO</name>
<protein>
    <submittedName>
        <fullName evidence="1">Uncharacterized protein</fullName>
    </submittedName>
</protein>